<feature type="non-terminal residue" evidence="3">
    <location>
        <position position="219"/>
    </location>
</feature>
<dbReference type="Pfam" id="PF00308">
    <property type="entry name" value="Bac_DnaA"/>
    <property type="match status" value="1"/>
</dbReference>
<dbReference type="Gene3D" id="3.40.50.300">
    <property type="entry name" value="P-loop containing nucleotide triphosphate hydrolases"/>
    <property type="match status" value="1"/>
</dbReference>
<comment type="caution">
    <text evidence="3">The sequence shown here is derived from an EMBL/GenBank/DDBJ whole genome shotgun (WGS) entry which is preliminary data.</text>
</comment>
<dbReference type="AlphaFoldDB" id="X1GUQ5"/>
<dbReference type="Pfam" id="PF11638">
    <property type="entry name" value="DnaA_N"/>
    <property type="match status" value="1"/>
</dbReference>
<name>X1GUQ5_9ZZZZ</name>
<dbReference type="GO" id="GO:0003688">
    <property type="term" value="F:DNA replication origin binding"/>
    <property type="evidence" value="ECO:0007669"/>
    <property type="project" value="TreeGrafter"/>
</dbReference>
<organism evidence="3">
    <name type="scientific">marine sediment metagenome</name>
    <dbReference type="NCBI Taxonomy" id="412755"/>
    <lineage>
        <taxon>unclassified sequences</taxon>
        <taxon>metagenomes</taxon>
        <taxon>ecological metagenomes</taxon>
    </lineage>
</organism>
<proteinExistence type="predicted"/>
<evidence type="ECO:0000313" key="3">
    <source>
        <dbReference type="EMBL" id="GAH45339.1"/>
    </source>
</evidence>
<dbReference type="InterPro" id="IPR027417">
    <property type="entry name" value="P-loop_NTPase"/>
</dbReference>
<reference evidence="3" key="1">
    <citation type="journal article" date="2014" name="Front. Microbiol.">
        <title>High frequency of phylogenetically diverse reductive dehalogenase-homologous genes in deep subseafloor sedimentary metagenomes.</title>
        <authorList>
            <person name="Kawai M."/>
            <person name="Futagami T."/>
            <person name="Toyoda A."/>
            <person name="Takaki Y."/>
            <person name="Nishi S."/>
            <person name="Hori S."/>
            <person name="Arai W."/>
            <person name="Tsubouchi T."/>
            <person name="Morono Y."/>
            <person name="Uchiyama I."/>
            <person name="Ito T."/>
            <person name="Fujiyama A."/>
            <person name="Inagaki F."/>
            <person name="Takami H."/>
        </authorList>
    </citation>
    <scope>NUCLEOTIDE SEQUENCE</scope>
    <source>
        <strain evidence="3">Expedition CK06-06</strain>
    </source>
</reference>
<dbReference type="InterPro" id="IPR024633">
    <property type="entry name" value="DnaA_N_dom"/>
</dbReference>
<sequence>MESAKQIWETALGELQIQVSKANYTTWLKNSQGISYQENVFVVGVPSAFVAEWLTKSLHSLVSKTLAQIIGGDVDVQFTVHNQNQLTNGSLAYANQPDGGISTKAKIDRFNPKYTFANFIVGDCNRLAYAATIEVAENPGHSYNPLFIYSSTGQGKTHLLHAIGHRAISNGLKVAYTSAEQFTNEFVLAIKQGQVEDFRARLRTVHIFLFDDIQFISDK</sequence>
<dbReference type="PRINTS" id="PR00051">
    <property type="entry name" value="DNAA"/>
</dbReference>
<dbReference type="PANTHER" id="PTHR30050">
    <property type="entry name" value="CHROMOSOMAL REPLICATION INITIATOR PROTEIN DNAA"/>
    <property type="match status" value="1"/>
</dbReference>
<dbReference type="CDD" id="cd00009">
    <property type="entry name" value="AAA"/>
    <property type="match status" value="1"/>
</dbReference>
<evidence type="ECO:0000259" key="1">
    <source>
        <dbReference type="Pfam" id="PF00308"/>
    </source>
</evidence>
<evidence type="ECO:0008006" key="4">
    <source>
        <dbReference type="Google" id="ProtNLM"/>
    </source>
</evidence>
<feature type="domain" description="Chromosomal replication initiator protein DnaA ATPAse" evidence="1">
    <location>
        <begin position="111"/>
        <end position="219"/>
    </location>
</feature>
<evidence type="ECO:0000259" key="2">
    <source>
        <dbReference type="Pfam" id="PF11638"/>
    </source>
</evidence>
<gene>
    <name evidence="3" type="ORF">S03H2_14686</name>
</gene>
<dbReference type="SUPFAM" id="SSF52540">
    <property type="entry name" value="P-loop containing nucleoside triphosphate hydrolases"/>
    <property type="match status" value="1"/>
</dbReference>
<dbReference type="GO" id="GO:0006270">
    <property type="term" value="P:DNA replication initiation"/>
    <property type="evidence" value="ECO:0007669"/>
    <property type="project" value="TreeGrafter"/>
</dbReference>
<dbReference type="InterPro" id="IPR020591">
    <property type="entry name" value="Chromosome_initiator_DnaA-like"/>
</dbReference>
<dbReference type="InterPro" id="IPR013317">
    <property type="entry name" value="DnaA_dom"/>
</dbReference>
<feature type="domain" description="DnaA N-terminal" evidence="2">
    <location>
        <begin position="6"/>
        <end position="66"/>
    </location>
</feature>
<dbReference type="PANTHER" id="PTHR30050:SF2">
    <property type="entry name" value="CHROMOSOMAL REPLICATION INITIATOR PROTEIN DNAA"/>
    <property type="match status" value="1"/>
</dbReference>
<accession>X1GUQ5</accession>
<protein>
    <recommendedName>
        <fullName evidence="4">Chromosomal replication initiator protein DnaA domain-containing protein</fullName>
    </recommendedName>
</protein>
<dbReference type="InterPro" id="IPR038454">
    <property type="entry name" value="DnaA_N_sf"/>
</dbReference>
<dbReference type="Gene3D" id="3.30.300.180">
    <property type="match status" value="1"/>
</dbReference>
<dbReference type="GO" id="GO:0005886">
    <property type="term" value="C:plasma membrane"/>
    <property type="evidence" value="ECO:0007669"/>
    <property type="project" value="TreeGrafter"/>
</dbReference>
<dbReference type="EMBL" id="BARU01007457">
    <property type="protein sequence ID" value="GAH45339.1"/>
    <property type="molecule type" value="Genomic_DNA"/>
</dbReference>